<dbReference type="PANTHER" id="PTHR34861">
    <property type="match status" value="1"/>
</dbReference>
<comment type="caution">
    <text evidence="1">The sequence shown here is derived from an EMBL/GenBank/DDBJ whole genome shotgun (WGS) entry which is preliminary data.</text>
</comment>
<name>A0A844WD46_9RHOB</name>
<gene>
    <name evidence="1" type="ORF">GLS40_09520</name>
</gene>
<dbReference type="PANTHER" id="PTHR34861:SF10">
    <property type="entry name" value="CYCLASE"/>
    <property type="match status" value="1"/>
</dbReference>
<evidence type="ECO:0000313" key="2">
    <source>
        <dbReference type="Proteomes" id="UP000443843"/>
    </source>
</evidence>
<dbReference type="GO" id="GO:0004061">
    <property type="term" value="F:arylformamidase activity"/>
    <property type="evidence" value="ECO:0007669"/>
    <property type="project" value="InterPro"/>
</dbReference>
<keyword evidence="2" id="KW-1185">Reference proteome</keyword>
<proteinExistence type="predicted"/>
<sequence>MSERQERFARGNPHAITKADLDDYARRLSNWGRWGDDDEIGTLNFVTPRMVAEAAQLVTEGARFSLGLPFEKDGPQTLSKIRTNPIHLMRMTGTDAVAGALDHMGLRGADDWIIMPLQSATHWDALSHVFFGDRMYNGYPATEVSSFGARKCGIEKAKDRFAGRGVLIDVARALGVDVLEEGFAITNDILDDTLARQGVTVQRGDFLMVRTGNLEHRQQLGSWGNYGGGDSPGLAFETAEWLHAKEVAAVALDTWGCEVRPNNSPGISQPWHWIVIPMMGLTMGENFYLKDLADHCAADGRYEFFFTAAPLNIPGSVSGVINPMAFK</sequence>
<dbReference type="AlphaFoldDB" id="A0A844WD46"/>
<dbReference type="Gene3D" id="3.50.30.50">
    <property type="entry name" value="Putative cyclase"/>
    <property type="match status" value="1"/>
</dbReference>
<dbReference type="EMBL" id="WNXQ01000004">
    <property type="protein sequence ID" value="MWB78262.1"/>
    <property type="molecule type" value="Genomic_DNA"/>
</dbReference>
<dbReference type="GO" id="GO:0019441">
    <property type="term" value="P:L-tryptophan catabolic process to kynurenine"/>
    <property type="evidence" value="ECO:0007669"/>
    <property type="project" value="InterPro"/>
</dbReference>
<dbReference type="Pfam" id="PF04199">
    <property type="entry name" value="Cyclase"/>
    <property type="match status" value="1"/>
</dbReference>
<organism evidence="1 2">
    <name type="scientific">Pseudooceanicola pacificus</name>
    <dbReference type="NCBI Taxonomy" id="2676438"/>
    <lineage>
        <taxon>Bacteria</taxon>
        <taxon>Pseudomonadati</taxon>
        <taxon>Pseudomonadota</taxon>
        <taxon>Alphaproteobacteria</taxon>
        <taxon>Rhodobacterales</taxon>
        <taxon>Paracoccaceae</taxon>
        <taxon>Pseudooceanicola</taxon>
    </lineage>
</organism>
<dbReference type="Proteomes" id="UP000443843">
    <property type="component" value="Unassembled WGS sequence"/>
</dbReference>
<evidence type="ECO:0000313" key="1">
    <source>
        <dbReference type="EMBL" id="MWB78262.1"/>
    </source>
</evidence>
<protein>
    <submittedName>
        <fullName evidence="1">Cyclase family protein</fullName>
    </submittedName>
</protein>
<dbReference type="InterPro" id="IPR007325">
    <property type="entry name" value="KFase/CYL"/>
</dbReference>
<dbReference type="InterPro" id="IPR037175">
    <property type="entry name" value="KFase_sf"/>
</dbReference>
<reference evidence="1 2" key="1">
    <citation type="submission" date="2019-11" db="EMBL/GenBank/DDBJ databases">
        <title>Pseudooceanicola pacifica sp. nov., isolated from deep-sea sediment of the Pacific Ocean.</title>
        <authorList>
            <person name="Lyu L."/>
        </authorList>
    </citation>
    <scope>NUCLEOTIDE SEQUENCE [LARGE SCALE GENOMIC DNA]</scope>
    <source>
        <strain evidence="1 2">216_PA32_1</strain>
    </source>
</reference>
<accession>A0A844WD46</accession>
<dbReference type="SUPFAM" id="SSF102198">
    <property type="entry name" value="Putative cyclase"/>
    <property type="match status" value="1"/>
</dbReference>
<dbReference type="RefSeq" id="WP_160382524.1">
    <property type="nucleotide sequence ID" value="NZ_WNXQ01000004.1"/>
</dbReference>